<comment type="cofactor">
    <cofactor evidence="1">
        <name>Fe(2+)</name>
        <dbReference type="ChEBI" id="CHEBI:29033"/>
    </cofactor>
</comment>
<gene>
    <name evidence="5" type="ORF">WA1_05680</name>
</gene>
<dbReference type="SUPFAM" id="SSF51197">
    <property type="entry name" value="Clavaminate synthase-like"/>
    <property type="match status" value="1"/>
</dbReference>
<dbReference type="Pfam" id="PF08007">
    <property type="entry name" value="JmjC_2"/>
    <property type="match status" value="1"/>
</dbReference>
<dbReference type="Proteomes" id="UP000076925">
    <property type="component" value="Unassembled WGS sequence"/>
</dbReference>
<dbReference type="GO" id="GO:0046872">
    <property type="term" value="F:metal ion binding"/>
    <property type="evidence" value="ECO:0007669"/>
    <property type="project" value="UniProtKB-KW"/>
</dbReference>
<dbReference type="SMART" id="SM00558">
    <property type="entry name" value="JmjC"/>
    <property type="match status" value="1"/>
</dbReference>
<evidence type="ECO:0000256" key="1">
    <source>
        <dbReference type="ARBA" id="ARBA00001954"/>
    </source>
</evidence>
<protein>
    <submittedName>
        <fullName evidence="5">Cupin</fullName>
    </submittedName>
</protein>
<dbReference type="InterPro" id="IPR003347">
    <property type="entry name" value="JmjC_dom"/>
</dbReference>
<comment type="caution">
    <text evidence="5">The sequence shown here is derived from an EMBL/GenBank/DDBJ whole genome shotgun (WGS) entry which is preliminary data.</text>
</comment>
<organism evidence="5 6">
    <name type="scientific">Scytonema hofmannii PCC 7110</name>
    <dbReference type="NCBI Taxonomy" id="128403"/>
    <lineage>
        <taxon>Bacteria</taxon>
        <taxon>Bacillati</taxon>
        <taxon>Cyanobacteriota</taxon>
        <taxon>Cyanophyceae</taxon>
        <taxon>Nostocales</taxon>
        <taxon>Scytonemataceae</taxon>
        <taxon>Scytonema</taxon>
    </lineage>
</organism>
<name>A0A139WTU2_9CYAN</name>
<dbReference type="Gene3D" id="2.60.120.650">
    <property type="entry name" value="Cupin"/>
    <property type="match status" value="1"/>
</dbReference>
<evidence type="ECO:0000256" key="2">
    <source>
        <dbReference type="ARBA" id="ARBA00022723"/>
    </source>
</evidence>
<keyword evidence="3" id="KW-0408">Iron</keyword>
<dbReference type="EMBL" id="ANNX02000049">
    <property type="protein sequence ID" value="KYC35858.1"/>
    <property type="molecule type" value="Genomic_DNA"/>
</dbReference>
<dbReference type="PROSITE" id="PS51184">
    <property type="entry name" value="JMJC"/>
    <property type="match status" value="1"/>
</dbReference>
<evidence type="ECO:0000313" key="5">
    <source>
        <dbReference type="EMBL" id="KYC35858.1"/>
    </source>
</evidence>
<dbReference type="InterPro" id="IPR039994">
    <property type="entry name" value="NO66-like"/>
</dbReference>
<dbReference type="AlphaFoldDB" id="A0A139WTU2"/>
<evidence type="ECO:0000256" key="3">
    <source>
        <dbReference type="ARBA" id="ARBA00023004"/>
    </source>
</evidence>
<keyword evidence="2" id="KW-0479">Metal-binding</keyword>
<feature type="domain" description="JmjC" evidence="4">
    <location>
        <begin position="83"/>
        <end position="226"/>
    </location>
</feature>
<dbReference type="STRING" id="128403.WA1_05680"/>
<evidence type="ECO:0000259" key="4">
    <source>
        <dbReference type="PROSITE" id="PS51184"/>
    </source>
</evidence>
<dbReference type="RefSeq" id="WP_017748176.1">
    <property type="nucleotide sequence ID" value="NZ_KQ976354.1"/>
</dbReference>
<evidence type="ECO:0000313" key="6">
    <source>
        <dbReference type="Proteomes" id="UP000076925"/>
    </source>
</evidence>
<dbReference type="PANTHER" id="PTHR13096:SF8">
    <property type="entry name" value="RIBOSOMAL OXYGENASE 1"/>
    <property type="match status" value="1"/>
</dbReference>
<proteinExistence type="predicted"/>
<reference evidence="5 6" key="1">
    <citation type="journal article" date="2013" name="Genome Biol. Evol.">
        <title>Genomes of Stigonematalean cyanobacteria (subsection V) and the evolution of oxygenic photosynthesis from prokaryotes to plastids.</title>
        <authorList>
            <person name="Dagan T."/>
            <person name="Roettger M."/>
            <person name="Stucken K."/>
            <person name="Landan G."/>
            <person name="Koch R."/>
            <person name="Major P."/>
            <person name="Gould S.B."/>
            <person name="Goremykin V.V."/>
            <person name="Rippka R."/>
            <person name="Tandeau de Marsac N."/>
            <person name="Gugger M."/>
            <person name="Lockhart P.J."/>
            <person name="Allen J.F."/>
            <person name="Brune I."/>
            <person name="Maus I."/>
            <person name="Puhler A."/>
            <person name="Martin W.F."/>
        </authorList>
    </citation>
    <scope>NUCLEOTIDE SEQUENCE [LARGE SCALE GENOMIC DNA]</scope>
    <source>
        <strain evidence="5 6">PCC 7110</strain>
    </source>
</reference>
<accession>A0A139WTU2</accession>
<dbReference type="OrthoDB" id="118524at2"/>
<dbReference type="PANTHER" id="PTHR13096">
    <property type="entry name" value="MINA53 MYC INDUCED NUCLEAR ANTIGEN"/>
    <property type="match status" value="1"/>
</dbReference>
<sequence>MNSLEYILKPYTIENFLSKNWTTQAVFISGESHNKFSHLFSWEKLNYLLNFHQFKYPELRFALDEKVLDENANTNLIKQCQEGATLILNGVHKLTPELVNFTSELKHDFGCGVQINAYSSSPQKQGFSSHYDTHEVFILQIEGTKKWFVFPDTFKYPLPNQKSSTMAPPQGEPYLTCVLKPGDVLYIPRGHWHYAIALDEPSLHLTLGIHCRTGIDFLEWVVNQLRDSEQWRQSMPLPIESDAASYINNQMTNLNNYLSSSKIYDEYVSYLDSLSKPLATYSLPYQTGFNIFERGTETKFRNSKFQRVKISELPDCSGYTILVAGKEVSLRGIDFYTVKKIFTTEAFTGNDVISWLPDYDWEIDIVPLLSRLVVDGVIFVDNDRSHKPISSS</sequence>
<keyword evidence="6" id="KW-1185">Reference proteome</keyword>